<keyword evidence="4" id="KW-0449">Lipoprotein</keyword>
<evidence type="ECO:0000256" key="8">
    <source>
        <dbReference type="ARBA" id="ARBA00023180"/>
    </source>
</evidence>
<keyword evidence="3" id="KW-1003">Cell membrane</keyword>
<organism evidence="13 14">
    <name type="scientific">Linum tenue</name>
    <dbReference type="NCBI Taxonomy" id="586396"/>
    <lineage>
        <taxon>Eukaryota</taxon>
        <taxon>Viridiplantae</taxon>
        <taxon>Streptophyta</taxon>
        <taxon>Embryophyta</taxon>
        <taxon>Tracheophyta</taxon>
        <taxon>Spermatophyta</taxon>
        <taxon>Magnoliopsida</taxon>
        <taxon>eudicotyledons</taxon>
        <taxon>Gunneridae</taxon>
        <taxon>Pentapetalae</taxon>
        <taxon>rosids</taxon>
        <taxon>fabids</taxon>
        <taxon>Malpighiales</taxon>
        <taxon>Linaceae</taxon>
        <taxon>Linum</taxon>
    </lineage>
</organism>
<keyword evidence="14" id="KW-1185">Reference proteome</keyword>
<dbReference type="FunFam" id="2.30.180.10:FF:000006">
    <property type="entry name" value="Fasciclin-like arabinogalactan protein 11"/>
    <property type="match status" value="1"/>
</dbReference>
<evidence type="ECO:0000256" key="10">
    <source>
        <dbReference type="SAM" id="MobiDB-lite"/>
    </source>
</evidence>
<evidence type="ECO:0000256" key="9">
    <source>
        <dbReference type="ARBA" id="ARBA00024686"/>
    </source>
</evidence>
<sequence>MHHQQQHSSLFSLLLLLPFLHRSSIALAQAPAPSPSPTGPTNVVKILKKAGEFKTFVRLLKTTQLDTNLNSQLGDTNNGLTIFAPSDAAFSKLKTPGRSLNRQEKMQLVQFHIVPTFISRKQFETVSNPLKTHAGSGDRFLLNVTASGDSVNVTTGVINTTVSGTVYADAHLAIYRVDDVLLPAAIFGPKEKSPAAAAPAAAKKVKADDESDDDGEDEDGDGVSKHVSRGVIEDLDPLLLGFCIVLAQIALFL</sequence>
<feature type="region of interest" description="Disordered" evidence="10">
    <location>
        <begin position="198"/>
        <end position="225"/>
    </location>
</feature>
<evidence type="ECO:0000259" key="12">
    <source>
        <dbReference type="PROSITE" id="PS50213"/>
    </source>
</evidence>
<evidence type="ECO:0000256" key="1">
    <source>
        <dbReference type="ARBA" id="ARBA00004609"/>
    </source>
</evidence>
<evidence type="ECO:0000256" key="3">
    <source>
        <dbReference type="ARBA" id="ARBA00022475"/>
    </source>
</evidence>
<dbReference type="GO" id="GO:0098552">
    <property type="term" value="C:side of membrane"/>
    <property type="evidence" value="ECO:0007669"/>
    <property type="project" value="UniProtKB-KW"/>
</dbReference>
<evidence type="ECO:0000313" key="13">
    <source>
        <dbReference type="EMBL" id="CAI0542334.1"/>
    </source>
</evidence>
<dbReference type="GO" id="GO:0005886">
    <property type="term" value="C:plasma membrane"/>
    <property type="evidence" value="ECO:0007669"/>
    <property type="project" value="UniProtKB-SubCell"/>
</dbReference>
<gene>
    <name evidence="13" type="ORF">LITE_LOCUS42435</name>
</gene>
<comment type="subcellular location">
    <subcellularLocation>
        <location evidence="1">Cell membrane</location>
        <topology evidence="1">Lipid-anchor</topology>
        <topology evidence="1">GPI-anchor</topology>
    </subcellularLocation>
</comment>
<dbReference type="SMART" id="SM00554">
    <property type="entry name" value="FAS1"/>
    <property type="match status" value="1"/>
</dbReference>
<dbReference type="InterPro" id="IPR000782">
    <property type="entry name" value="FAS1_domain"/>
</dbReference>
<dbReference type="Gene3D" id="2.30.180.10">
    <property type="entry name" value="FAS1 domain"/>
    <property type="match status" value="1"/>
</dbReference>
<dbReference type="Proteomes" id="UP001154282">
    <property type="component" value="Unassembled WGS sequence"/>
</dbReference>
<dbReference type="SUPFAM" id="SSF82153">
    <property type="entry name" value="FAS1 domain"/>
    <property type="match status" value="1"/>
</dbReference>
<dbReference type="PANTHER" id="PTHR32077:SF41">
    <property type="entry name" value="FAS1 DOMAIN-CONTAINING PROTEIN"/>
    <property type="match status" value="1"/>
</dbReference>
<protein>
    <recommendedName>
        <fullName evidence="12">FAS1 domain-containing protein</fullName>
    </recommendedName>
</protein>
<keyword evidence="8" id="KW-0325">Glycoprotein</keyword>
<dbReference type="PROSITE" id="PS50213">
    <property type="entry name" value="FAS1"/>
    <property type="match status" value="1"/>
</dbReference>
<feature type="signal peptide" evidence="11">
    <location>
        <begin position="1"/>
        <end position="28"/>
    </location>
</feature>
<dbReference type="PANTHER" id="PTHR32077">
    <property type="entry name" value="FASCICLIN-LIKE ARABINOGALACTAN PROTEIN"/>
    <property type="match status" value="1"/>
</dbReference>
<feature type="compositionally biased region" description="Acidic residues" evidence="10">
    <location>
        <begin position="209"/>
        <end position="221"/>
    </location>
</feature>
<dbReference type="GO" id="GO:0009834">
    <property type="term" value="P:plant-type secondary cell wall biogenesis"/>
    <property type="evidence" value="ECO:0007669"/>
    <property type="project" value="TreeGrafter"/>
</dbReference>
<feature type="chain" id="PRO_5043561283" description="FAS1 domain-containing protein" evidence="11">
    <location>
        <begin position="29"/>
        <end position="253"/>
    </location>
</feature>
<name>A0AAV0QDG2_9ROSI</name>
<proteinExistence type="inferred from homology"/>
<dbReference type="EMBL" id="CAMGYJ010000009">
    <property type="protein sequence ID" value="CAI0542334.1"/>
    <property type="molecule type" value="Genomic_DNA"/>
</dbReference>
<dbReference type="Pfam" id="PF02469">
    <property type="entry name" value="Fasciclin"/>
    <property type="match status" value="1"/>
</dbReference>
<evidence type="ECO:0000256" key="5">
    <source>
        <dbReference type="ARBA" id="ARBA00022729"/>
    </source>
</evidence>
<evidence type="ECO:0000256" key="11">
    <source>
        <dbReference type="SAM" id="SignalP"/>
    </source>
</evidence>
<accession>A0AAV0QDG2</accession>
<reference evidence="13" key="1">
    <citation type="submission" date="2022-08" db="EMBL/GenBank/DDBJ databases">
        <authorList>
            <person name="Gutierrez-Valencia J."/>
        </authorList>
    </citation>
    <scope>NUCLEOTIDE SEQUENCE</scope>
</reference>
<comment type="function">
    <text evidence="9">May be a cell surface adhesion protein.</text>
</comment>
<evidence type="ECO:0000256" key="2">
    <source>
        <dbReference type="ARBA" id="ARBA00007843"/>
    </source>
</evidence>
<feature type="domain" description="FAS1" evidence="12">
    <location>
        <begin position="40"/>
        <end position="181"/>
    </location>
</feature>
<keyword evidence="7" id="KW-0472">Membrane</keyword>
<comment type="caution">
    <text evidence="13">The sequence shown here is derived from an EMBL/GenBank/DDBJ whole genome shotgun (WGS) entry which is preliminary data.</text>
</comment>
<dbReference type="InterPro" id="IPR045003">
    <property type="entry name" value="FLA_A"/>
</dbReference>
<evidence type="ECO:0000313" key="14">
    <source>
        <dbReference type="Proteomes" id="UP001154282"/>
    </source>
</evidence>
<dbReference type="AlphaFoldDB" id="A0AAV0QDG2"/>
<dbReference type="InterPro" id="IPR036378">
    <property type="entry name" value="FAS1_dom_sf"/>
</dbReference>
<evidence type="ECO:0000256" key="7">
    <source>
        <dbReference type="ARBA" id="ARBA00023136"/>
    </source>
</evidence>
<keyword evidence="4" id="KW-0336">GPI-anchor</keyword>
<evidence type="ECO:0000256" key="4">
    <source>
        <dbReference type="ARBA" id="ARBA00022622"/>
    </source>
</evidence>
<evidence type="ECO:0000256" key="6">
    <source>
        <dbReference type="ARBA" id="ARBA00022974"/>
    </source>
</evidence>
<keyword evidence="5 11" id="KW-0732">Signal</keyword>
<comment type="similarity">
    <text evidence="2">Belongs to the fasciclin-like AGP family.</text>
</comment>
<keyword evidence="6" id="KW-0654">Proteoglycan</keyword>